<name>A0ABS0GUN1_9ACTN</name>
<protein>
    <recommendedName>
        <fullName evidence="4">PBS lyase</fullName>
    </recommendedName>
</protein>
<evidence type="ECO:0000313" key="2">
    <source>
        <dbReference type="EMBL" id="MBF9129918.1"/>
    </source>
</evidence>
<evidence type="ECO:0000313" key="3">
    <source>
        <dbReference type="Proteomes" id="UP000638560"/>
    </source>
</evidence>
<accession>A0ABS0GUN1</accession>
<dbReference type="RefSeq" id="WP_196201540.1">
    <property type="nucleotide sequence ID" value="NZ_JADPUN010000139.1"/>
</dbReference>
<keyword evidence="3" id="KW-1185">Reference proteome</keyword>
<organism evidence="2 3">
    <name type="scientific">Plantactinospora alkalitolerans</name>
    <dbReference type="NCBI Taxonomy" id="2789879"/>
    <lineage>
        <taxon>Bacteria</taxon>
        <taxon>Bacillati</taxon>
        <taxon>Actinomycetota</taxon>
        <taxon>Actinomycetes</taxon>
        <taxon>Micromonosporales</taxon>
        <taxon>Micromonosporaceae</taxon>
        <taxon>Plantactinospora</taxon>
    </lineage>
</organism>
<feature type="region of interest" description="Disordered" evidence="1">
    <location>
        <begin position="916"/>
        <end position="945"/>
    </location>
</feature>
<dbReference type="Proteomes" id="UP000638560">
    <property type="component" value="Unassembled WGS sequence"/>
</dbReference>
<evidence type="ECO:0000256" key="1">
    <source>
        <dbReference type="SAM" id="MobiDB-lite"/>
    </source>
</evidence>
<proteinExistence type="predicted"/>
<feature type="compositionally biased region" description="Low complexity" evidence="1">
    <location>
        <begin position="922"/>
        <end position="945"/>
    </location>
</feature>
<evidence type="ECO:0008006" key="4">
    <source>
        <dbReference type="Google" id="ProtNLM"/>
    </source>
</evidence>
<sequence>MPTSTDEFLRELEPLPYSQRRRRLAPIVTAMAADGVLDRILTELRDGDHYQRHLALMMALISQDAAAVRAGLADDDPQIHALAVRAALRSNWLTVPDLVELMADAPPLTRQLVYRTLAGVRRPDLADALVELVRNRYGEPEAARLLPSCGADTVQRLLPELDHAIPSWSRLVRRHRDVVLRHAEELLPGLDKAGLDRWWQHCGQQLLKGAATAPRQVLDLLDRFAPSTYLPGNLADYGVLTAADPHRMVRLLTAPGRAAWLCRNTLPTALLDRLSRLDPVNLVGLAGRLRDDEAAFARLLEALPPSRRGTLYDAAMAQVEVENLVSGDRLLTVLPHRWRHREARRILGLARIQDDEAATLRYTAHLPWPDAEPVLTAATRRASADDRGTGYELLLLAAKRSADPEAVAVAVERLLRLRNDQDPVRVRALLTLAELPRLLGSGSVETLDQIVVAAVEARDASAATRSALSRLAVAVLRHHPGRSALRDWSWRTLDRLFQLRGQPPLRELAAGLRRGQEQEFFATVRPWLAADMARGNYQSLFAVSWSLGRRGWRLPGLQDMLRQAISPDVIPRVFEQAVGRWLDDPSTRSERVAEVLRIDLSAMTIPEVEHVVASRRTDLLDLLLAGPVSPGRFLNAGQRWRPRYARYARRWLPRQQRAVVELLAGRAADPEAPVHDRALAVATAAWVPEHGRQLLARYVDSPDVPLAEAALGALPWTDRPAEALPILLARADGDRARVATYAASRAVQFAAPSRLPRLLGDIATRRGKVTSRKEAIRLLARFGGPEAMDLLLDAWQQPEQHRDVRTAIVSAARLRLDRPQCWEIVEQAVTGGREEVLALLGNPVRTTAAPDRPRYAALVVRACDHSDPVVARAAWGMLPDWAPWAPDLVGLVVTAVSQLDSERTWPTVANAITRLLDSQPDAPTATTSTRPAPATTTSPAAHSAAATVRRPLGAALAALVRLDGLDADPGGPSADRSARRRVEFLVENTIRWAEDAGPEADREPVREAARMLAGHPEFVPAAGLLLSHLARLDSAVPDDLAADLAEVVELVAERPALADRLAEGLAGRVRTGGDRWPGSTLLGAAGRLAGHGDLATGLFAVSLSRAGGRYGWSQPWRDLLHELRRHPVPDVRSTAFDVVMS</sequence>
<dbReference type="InterPro" id="IPR016024">
    <property type="entry name" value="ARM-type_fold"/>
</dbReference>
<dbReference type="SUPFAM" id="SSF48371">
    <property type="entry name" value="ARM repeat"/>
    <property type="match status" value="1"/>
</dbReference>
<reference evidence="2 3" key="1">
    <citation type="submission" date="2020-11" db="EMBL/GenBank/DDBJ databases">
        <title>A novel isolate from a Black sea contaminated sediment with potential to produce alkanes: Plantactinospora alkalitolerans sp. nov.</title>
        <authorList>
            <person name="Carro L."/>
            <person name="Veyisoglu A."/>
            <person name="Guven K."/>
            <person name="Schumann P."/>
            <person name="Klenk H.-P."/>
            <person name="Sahin N."/>
        </authorList>
    </citation>
    <scope>NUCLEOTIDE SEQUENCE [LARGE SCALE GENOMIC DNA]</scope>
    <source>
        <strain evidence="2 3">S1510</strain>
    </source>
</reference>
<dbReference type="EMBL" id="JADPUN010000139">
    <property type="protein sequence ID" value="MBF9129918.1"/>
    <property type="molecule type" value="Genomic_DNA"/>
</dbReference>
<gene>
    <name evidence="2" type="ORF">I0C86_13235</name>
</gene>
<comment type="caution">
    <text evidence="2">The sequence shown here is derived from an EMBL/GenBank/DDBJ whole genome shotgun (WGS) entry which is preliminary data.</text>
</comment>